<sequence length="109" mass="11393">MGQTNHPHGPWEACEPGDYLDYGGNCIVVLGEDARICIVLGTGEQSQERAQLIAAAPDIVTALRLVASKTVLTSGIRAVVDAALDKAGYSAPVPVTDPVRHVRVCGEGL</sequence>
<reference evidence="1" key="1">
    <citation type="submission" date="2020-07" db="EMBL/GenBank/DDBJ databases">
        <title>Complete genome sequence of Burkholderia cenocepacia myophage Magia.</title>
        <authorList>
            <person name="Gafford-Gaby D."/>
            <person name="Yao G.W."/>
            <person name="Hernandez I."/>
            <person name="Clark J."/>
            <person name="Gonzalez C."/>
            <person name="Gill J."/>
            <person name="Liu M."/>
        </authorList>
    </citation>
    <scope>NUCLEOTIDE SEQUENCE</scope>
</reference>
<gene>
    <name evidence="1" type="ORF">CPT_Magia_054</name>
</gene>
<evidence type="ECO:0000313" key="1">
    <source>
        <dbReference type="EMBL" id="QPB08736.1"/>
    </source>
</evidence>
<name>A0A873WH28_9CAUD</name>
<dbReference type="Proteomes" id="UP000663664">
    <property type="component" value="Segment"/>
</dbReference>
<proteinExistence type="predicted"/>
<dbReference type="EMBL" id="MT701587">
    <property type="protein sequence ID" value="QPB08736.1"/>
    <property type="molecule type" value="Genomic_DNA"/>
</dbReference>
<keyword evidence="2" id="KW-1185">Reference proteome</keyword>
<evidence type="ECO:0000313" key="2">
    <source>
        <dbReference type="Proteomes" id="UP000663664"/>
    </source>
</evidence>
<accession>A0A873WH28</accession>
<organism evidence="1 2">
    <name type="scientific">Burkholderia phage Magia</name>
    <dbReference type="NCBI Taxonomy" id="2767577"/>
    <lineage>
        <taxon>Viruses</taxon>
        <taxon>Duplodnaviria</taxon>
        <taxon>Heunggongvirae</taxon>
        <taxon>Uroviricota</taxon>
        <taxon>Caudoviricetes</taxon>
        <taxon>Magiavirus</taxon>
        <taxon>Magiavirus magia</taxon>
    </lineage>
</organism>
<protein>
    <submittedName>
        <fullName evidence="1">Uncharacterized protein</fullName>
    </submittedName>
</protein>